<protein>
    <submittedName>
        <fullName evidence="2">Uncharacterized protein</fullName>
    </submittedName>
</protein>
<reference evidence="2" key="1">
    <citation type="submission" date="2020-03" db="EMBL/GenBank/DDBJ databases">
        <authorList>
            <person name="Weist P."/>
        </authorList>
    </citation>
    <scope>NUCLEOTIDE SEQUENCE</scope>
</reference>
<comment type="caution">
    <text evidence="2">The sequence shown here is derived from an EMBL/GenBank/DDBJ whole genome shotgun (WGS) entry which is preliminary data.</text>
</comment>
<keyword evidence="1" id="KW-0472">Membrane</keyword>
<keyword evidence="3" id="KW-1185">Reference proteome</keyword>
<keyword evidence="1" id="KW-0812">Transmembrane</keyword>
<organism evidence="2 3">
    <name type="scientific">Pleuronectes platessa</name>
    <name type="common">European plaice</name>
    <dbReference type="NCBI Taxonomy" id="8262"/>
    <lineage>
        <taxon>Eukaryota</taxon>
        <taxon>Metazoa</taxon>
        <taxon>Chordata</taxon>
        <taxon>Craniata</taxon>
        <taxon>Vertebrata</taxon>
        <taxon>Euteleostomi</taxon>
        <taxon>Actinopterygii</taxon>
        <taxon>Neopterygii</taxon>
        <taxon>Teleostei</taxon>
        <taxon>Neoteleostei</taxon>
        <taxon>Acanthomorphata</taxon>
        <taxon>Carangaria</taxon>
        <taxon>Pleuronectiformes</taxon>
        <taxon>Pleuronectoidei</taxon>
        <taxon>Pleuronectidae</taxon>
        <taxon>Pleuronectes</taxon>
    </lineage>
</organism>
<dbReference type="AlphaFoldDB" id="A0A9N7UPU4"/>
<evidence type="ECO:0000256" key="1">
    <source>
        <dbReference type="SAM" id="Phobius"/>
    </source>
</evidence>
<dbReference type="EMBL" id="CADEAL010001635">
    <property type="protein sequence ID" value="CAB1434149.1"/>
    <property type="molecule type" value="Genomic_DNA"/>
</dbReference>
<evidence type="ECO:0000313" key="3">
    <source>
        <dbReference type="Proteomes" id="UP001153269"/>
    </source>
</evidence>
<proteinExistence type="predicted"/>
<sequence length="190" mass="20702">MDDIKLIIEVEKYTLPGGSASGVNSQVPELGISAARRRFGVASASGVNPALLFLLKMLIVLWPGRPLFQFLPLVWGQLTPVPAPRPGRFLFLLHNWRPIQLLFPLHRPAPSSVPVPELPPRKPVLQQSLEPKLQQFQINRVPLVHLSVPLTTLAAPLMELVILSSFLGSLQPGLHKGSVFAVCPASGLSL</sequence>
<keyword evidence="1" id="KW-1133">Transmembrane helix</keyword>
<dbReference type="Proteomes" id="UP001153269">
    <property type="component" value="Unassembled WGS sequence"/>
</dbReference>
<accession>A0A9N7UPU4</accession>
<feature type="transmembrane region" description="Helical" evidence="1">
    <location>
        <begin position="39"/>
        <end position="62"/>
    </location>
</feature>
<gene>
    <name evidence="2" type="ORF">PLEPLA_LOCUS22219</name>
</gene>
<evidence type="ECO:0000313" key="2">
    <source>
        <dbReference type="EMBL" id="CAB1434149.1"/>
    </source>
</evidence>
<name>A0A9N7UPU4_PLEPL</name>